<evidence type="ECO:0000256" key="1">
    <source>
        <dbReference type="SAM" id="MobiDB-lite"/>
    </source>
</evidence>
<dbReference type="PANTHER" id="PTHR22704">
    <property type="entry name" value="BMERB DOMAIN-CONTAINING PROTEIN 1-RELATED"/>
    <property type="match status" value="1"/>
</dbReference>
<dbReference type="Proteomes" id="UP000694553">
    <property type="component" value="Unassembled WGS sequence"/>
</dbReference>
<dbReference type="PROSITE" id="PS51848">
    <property type="entry name" value="BMERB"/>
    <property type="match status" value="1"/>
</dbReference>
<dbReference type="InterPro" id="IPR022735">
    <property type="entry name" value="bMERB_dom"/>
</dbReference>
<reference evidence="3" key="1">
    <citation type="submission" date="2019-10" db="EMBL/GenBank/DDBJ databases">
        <title>Corvus moneduloides (New Caledonian crow) genome, bCorMon1, primary haplotype.</title>
        <authorList>
            <person name="Rutz C."/>
            <person name="Fungtammasan C."/>
            <person name="Mountcastle J."/>
            <person name="Formenti G."/>
            <person name="Chow W."/>
            <person name="Howe K."/>
            <person name="Steele M.P."/>
            <person name="Fernandes J."/>
            <person name="Gilbert M.T.P."/>
            <person name="Fedrigo O."/>
            <person name="Jarvis E.D."/>
            <person name="Gemmell N."/>
        </authorList>
    </citation>
    <scope>NUCLEOTIDE SEQUENCE [LARGE SCALE GENOMIC DNA]</scope>
</reference>
<reference evidence="2" key="3">
    <citation type="submission" date="2025-09" db="UniProtKB">
        <authorList>
            <consortium name="Ensembl"/>
        </authorList>
    </citation>
    <scope>IDENTIFICATION</scope>
</reference>
<dbReference type="PANTHER" id="PTHR22704:SF2">
    <property type="entry name" value="BMERB DOMAIN-CONTAINING PROTEIN"/>
    <property type="match status" value="1"/>
</dbReference>
<dbReference type="InterPro" id="IPR040127">
    <property type="entry name" value="BMERB"/>
</dbReference>
<evidence type="ECO:0000313" key="2">
    <source>
        <dbReference type="Ensembl" id="ENSCMUP00000031317.1"/>
    </source>
</evidence>
<proteinExistence type="predicted"/>
<dbReference type="SMART" id="SM01203">
    <property type="entry name" value="DUF3585"/>
    <property type="match status" value="1"/>
</dbReference>
<feature type="compositionally biased region" description="Gly residues" evidence="1">
    <location>
        <begin position="101"/>
        <end position="111"/>
    </location>
</feature>
<keyword evidence="3" id="KW-1185">Reference proteome</keyword>
<dbReference type="Ensembl" id="ENSCMUT00000033243.1">
    <property type="protein sequence ID" value="ENSCMUP00000031317.1"/>
    <property type="gene ID" value="ENSCMUG00000001117.2"/>
</dbReference>
<protein>
    <submittedName>
        <fullName evidence="2">Uncharacterized protein</fullName>
    </submittedName>
</protein>
<feature type="compositionally biased region" description="Basic and acidic residues" evidence="1">
    <location>
        <begin position="145"/>
        <end position="155"/>
    </location>
</feature>
<accession>A0A8U7P8D8</accession>
<dbReference type="AlphaFoldDB" id="A0A8U7P8D8"/>
<dbReference type="Pfam" id="PF12130">
    <property type="entry name" value="bMERB_dom"/>
    <property type="match status" value="1"/>
</dbReference>
<reference evidence="2" key="2">
    <citation type="submission" date="2025-08" db="UniProtKB">
        <authorList>
            <consortium name="Ensembl"/>
        </authorList>
    </citation>
    <scope>IDENTIFICATION</scope>
</reference>
<sequence>MLDFSPWSVVKLSLLGFSMEKSCFYWKTQLPWLRTSQQFWGGSWVLCLTPCPIPVSHPRVPQSLGAFSARAPLSVPLLRFGGVKRPERVRGMPRGKLRGPGPAGGGLGAQGAVGSEGAERWEQCEPPPRRSGGIGAVGATGVVGEEERERREPPPRRSRGVGAVGSVRAPAPAERREQRGGSGGSPRPGGAQRAGLRMEGSRASPRYGSMESTRWPPAGAGPEDEVVSMADSTTTIDDIEGELFRIERIREILVRRESELRYMMDDIQLCKEISRLKTELQKLLSLPENQKSNEEKQREEELVQQIHKLVETRDFLVDDVEFERLREREEDKEMAEFLQSKLSKSYLQRAAPVREKKMTSRGQQTSTPYVTKTGLTLLKECCGFTCSIM</sequence>
<gene>
    <name evidence="2" type="primary">LOC116453676</name>
</gene>
<organism evidence="2 3">
    <name type="scientific">Corvus moneduloides</name>
    <name type="common">New Caledonian crow</name>
    <dbReference type="NCBI Taxonomy" id="1196302"/>
    <lineage>
        <taxon>Eukaryota</taxon>
        <taxon>Metazoa</taxon>
        <taxon>Chordata</taxon>
        <taxon>Craniata</taxon>
        <taxon>Vertebrata</taxon>
        <taxon>Euteleostomi</taxon>
        <taxon>Archelosauria</taxon>
        <taxon>Archosauria</taxon>
        <taxon>Dinosauria</taxon>
        <taxon>Saurischia</taxon>
        <taxon>Theropoda</taxon>
        <taxon>Coelurosauria</taxon>
        <taxon>Aves</taxon>
        <taxon>Neognathae</taxon>
        <taxon>Neoaves</taxon>
        <taxon>Telluraves</taxon>
        <taxon>Australaves</taxon>
        <taxon>Passeriformes</taxon>
        <taxon>Corvoidea</taxon>
        <taxon>Corvidae</taxon>
        <taxon>Corvus</taxon>
    </lineage>
</organism>
<feature type="region of interest" description="Disordered" evidence="1">
    <location>
        <begin position="88"/>
        <end position="225"/>
    </location>
</feature>
<name>A0A8U7P8D8_CORMO</name>
<evidence type="ECO:0000313" key="3">
    <source>
        <dbReference type="Proteomes" id="UP000694553"/>
    </source>
</evidence>